<dbReference type="InterPro" id="IPR055123">
    <property type="entry name" value="SpnB-like_Rossmann"/>
</dbReference>
<dbReference type="InterPro" id="IPR036291">
    <property type="entry name" value="NAD(P)-bd_dom_sf"/>
</dbReference>
<evidence type="ECO:0000313" key="5">
    <source>
        <dbReference type="EMBL" id="MDT0574468.1"/>
    </source>
</evidence>
<feature type="non-terminal residue" evidence="5">
    <location>
        <position position="133"/>
    </location>
</feature>
<evidence type="ECO:0000259" key="4">
    <source>
        <dbReference type="Pfam" id="PF22953"/>
    </source>
</evidence>
<reference evidence="5" key="1">
    <citation type="submission" date="2024-05" db="EMBL/GenBank/DDBJ databases">
        <title>30 novel species of actinomycetes from the DSMZ collection.</title>
        <authorList>
            <person name="Nouioui I."/>
        </authorList>
    </citation>
    <scope>NUCLEOTIDE SEQUENCE</scope>
    <source>
        <strain evidence="5">DSM 3412</strain>
    </source>
</reference>
<dbReference type="Pfam" id="PF08659">
    <property type="entry name" value="KR"/>
    <property type="match status" value="1"/>
</dbReference>
<dbReference type="InterPro" id="IPR013968">
    <property type="entry name" value="PKS_KR"/>
</dbReference>
<feature type="domain" description="Polyketide synthase extender module SpnB-like Rossmann fold" evidence="4">
    <location>
        <begin position="2"/>
        <end position="76"/>
    </location>
</feature>
<protein>
    <submittedName>
        <fullName evidence="5">KR domain-containing protein</fullName>
    </submittedName>
</protein>
<sequence length="133" mass="12879">MVVTRGAVPVGVGGVVDVVSAGVWGLVRSAQAEHPGRFVLVDVGVEGDVGAGVGAALASGEEQVAFRGGEVFVPRLSRVAAVAGGGLSWGGGAVLVTGGTGGLGGLVARHLVVAHGVRRLVLLSRRGGDAPGA</sequence>
<accession>A0ABU2ZCY4</accession>
<dbReference type="InterPro" id="IPR050091">
    <property type="entry name" value="PKS_NRPS_Biosynth_Enz"/>
</dbReference>
<dbReference type="Proteomes" id="UP001180737">
    <property type="component" value="Unassembled WGS sequence"/>
</dbReference>
<dbReference type="EMBL" id="JAVRFJ010000115">
    <property type="protein sequence ID" value="MDT0574468.1"/>
    <property type="molecule type" value="Genomic_DNA"/>
</dbReference>
<feature type="domain" description="Ketoreductase (KR)" evidence="3">
    <location>
        <begin position="92"/>
        <end position="129"/>
    </location>
</feature>
<dbReference type="PANTHER" id="PTHR43775:SF51">
    <property type="entry name" value="INACTIVE PHENOLPHTHIOCEROL SYNTHESIS POLYKETIDE SYNTHASE TYPE I PKS1-RELATED"/>
    <property type="match status" value="1"/>
</dbReference>
<dbReference type="Pfam" id="PF22953">
    <property type="entry name" value="SpnB_Rossmann"/>
    <property type="match status" value="1"/>
</dbReference>
<name>A0ABU2ZCY4_9ACTN</name>
<evidence type="ECO:0000256" key="1">
    <source>
        <dbReference type="ARBA" id="ARBA00022679"/>
    </source>
</evidence>
<keyword evidence="1" id="KW-0808">Transferase</keyword>
<gene>
    <name evidence="5" type="ORF">RM704_44640</name>
</gene>
<evidence type="ECO:0000259" key="3">
    <source>
        <dbReference type="Pfam" id="PF08659"/>
    </source>
</evidence>
<evidence type="ECO:0000256" key="2">
    <source>
        <dbReference type="ARBA" id="ARBA00023268"/>
    </source>
</evidence>
<keyword evidence="6" id="KW-1185">Reference proteome</keyword>
<dbReference type="PANTHER" id="PTHR43775">
    <property type="entry name" value="FATTY ACID SYNTHASE"/>
    <property type="match status" value="1"/>
</dbReference>
<evidence type="ECO:0000313" key="6">
    <source>
        <dbReference type="Proteomes" id="UP001180737"/>
    </source>
</evidence>
<dbReference type="SUPFAM" id="SSF51735">
    <property type="entry name" value="NAD(P)-binding Rossmann-fold domains"/>
    <property type="match status" value="2"/>
</dbReference>
<proteinExistence type="predicted"/>
<organism evidence="5 6">
    <name type="scientific">Streptomyces gottesmaniae</name>
    <dbReference type="NCBI Taxonomy" id="3075518"/>
    <lineage>
        <taxon>Bacteria</taxon>
        <taxon>Bacillati</taxon>
        <taxon>Actinomycetota</taxon>
        <taxon>Actinomycetes</taxon>
        <taxon>Kitasatosporales</taxon>
        <taxon>Streptomycetaceae</taxon>
        <taxon>Streptomyces</taxon>
    </lineage>
</organism>
<comment type="caution">
    <text evidence="5">The sequence shown here is derived from an EMBL/GenBank/DDBJ whole genome shotgun (WGS) entry which is preliminary data.</text>
</comment>
<keyword evidence="2" id="KW-0511">Multifunctional enzyme</keyword>
<dbReference type="Gene3D" id="3.40.50.720">
    <property type="entry name" value="NAD(P)-binding Rossmann-like Domain"/>
    <property type="match status" value="1"/>
</dbReference>